<keyword evidence="2" id="KW-1185">Reference proteome</keyword>
<organism evidence="1 2">
    <name type="scientific">Anas zonorhyncha</name>
    <name type="common">Eastern spot-billed duck</name>
    <dbReference type="NCBI Taxonomy" id="75864"/>
    <lineage>
        <taxon>Eukaryota</taxon>
        <taxon>Metazoa</taxon>
        <taxon>Chordata</taxon>
        <taxon>Craniata</taxon>
        <taxon>Vertebrata</taxon>
        <taxon>Euteleostomi</taxon>
        <taxon>Archelosauria</taxon>
        <taxon>Archosauria</taxon>
        <taxon>Dinosauria</taxon>
        <taxon>Saurischia</taxon>
        <taxon>Theropoda</taxon>
        <taxon>Coelurosauria</taxon>
        <taxon>Aves</taxon>
        <taxon>Neognathae</taxon>
        <taxon>Galloanserae</taxon>
        <taxon>Anseriformes</taxon>
        <taxon>Anatidae</taxon>
        <taxon>Anatinae</taxon>
        <taxon>Anas</taxon>
    </lineage>
</organism>
<reference evidence="1" key="2">
    <citation type="submission" date="2025-09" db="UniProtKB">
        <authorList>
            <consortium name="Ensembl"/>
        </authorList>
    </citation>
    <scope>IDENTIFICATION</scope>
</reference>
<accession>A0A8B9V5I5</accession>
<dbReference type="Ensembl" id="ENSAZOT00000019990.1">
    <property type="protein sequence ID" value="ENSAZOP00000018611.1"/>
    <property type="gene ID" value="ENSAZOG00000012088.1"/>
</dbReference>
<reference evidence="1" key="1">
    <citation type="submission" date="2025-08" db="UniProtKB">
        <authorList>
            <consortium name="Ensembl"/>
        </authorList>
    </citation>
    <scope>IDENTIFICATION</scope>
</reference>
<protein>
    <submittedName>
        <fullName evidence="1">Uncharacterized protein</fullName>
    </submittedName>
</protein>
<name>A0A8B9V5I5_9AVES</name>
<evidence type="ECO:0000313" key="2">
    <source>
        <dbReference type="Proteomes" id="UP000694549"/>
    </source>
</evidence>
<sequence length="73" mass="8097">LKLLPPCLITTGLGKKHLPVTGHYPPTLTLSSHWQQPCLQLETYLNHPCYQNSTSLECSVKELGTYYILSGAV</sequence>
<proteinExistence type="predicted"/>
<dbReference type="Proteomes" id="UP000694549">
    <property type="component" value="Unplaced"/>
</dbReference>
<evidence type="ECO:0000313" key="1">
    <source>
        <dbReference type="Ensembl" id="ENSAZOP00000018611.1"/>
    </source>
</evidence>
<dbReference type="AlphaFoldDB" id="A0A8B9V5I5"/>